<dbReference type="Pfam" id="PF17240">
    <property type="entry name" value="DUF5313"/>
    <property type="match status" value="1"/>
</dbReference>
<accession>A0A100XC88</accession>
<keyword evidence="1" id="KW-0472">Membrane</keyword>
<reference evidence="3" key="2">
    <citation type="submission" date="2016-02" db="EMBL/GenBank/DDBJ databases">
        <title>Draft genome sequence of five rapidly growing Mycobacterium species.</title>
        <authorList>
            <person name="Katahira K."/>
            <person name="Gotou Y."/>
            <person name="Iida K."/>
            <person name="Ogura Y."/>
            <person name="Hayashi T."/>
        </authorList>
    </citation>
    <scope>NUCLEOTIDE SEQUENCE [LARGE SCALE GENOMIC DNA]</scope>
    <source>
        <strain evidence="3">JCM6362</strain>
    </source>
</reference>
<dbReference type="OMA" id="WEYITYC"/>
<evidence type="ECO:0000313" key="2">
    <source>
        <dbReference type="EMBL" id="GAT13768.1"/>
    </source>
</evidence>
<keyword evidence="1" id="KW-1133">Transmembrane helix</keyword>
<evidence type="ECO:0000256" key="1">
    <source>
        <dbReference type="SAM" id="Phobius"/>
    </source>
</evidence>
<feature type="transmembrane region" description="Helical" evidence="1">
    <location>
        <begin position="80"/>
        <end position="97"/>
    </location>
</feature>
<evidence type="ECO:0000313" key="3">
    <source>
        <dbReference type="Proteomes" id="UP000069654"/>
    </source>
</evidence>
<name>A0A100XC88_MYCTH</name>
<dbReference type="STRING" id="1797.RMCT_0739"/>
<sequence length="145" mass="16913">MSNGPERATAGRTRPNAWEYITYCYGRRLPDSMRDWVRQDLAGKGAVRRMMTRMFIPAFLVLAPFWLIDTTLYVKFSMTMPILVWAVLFSHALNKVWRRHMLRMHNLDPNLVDEIRRQKTAHIDRAYIAKYGPRPADAQSNSSAV</sequence>
<proteinExistence type="predicted"/>
<dbReference type="AlphaFoldDB" id="A0A100XC88"/>
<comment type="caution">
    <text evidence="2">The sequence shown here is derived from an EMBL/GenBank/DDBJ whole genome shotgun (WGS) entry which is preliminary data.</text>
</comment>
<gene>
    <name evidence="2" type="ORF">RMCT_0739</name>
</gene>
<feature type="transmembrane region" description="Helical" evidence="1">
    <location>
        <begin position="54"/>
        <end position="74"/>
    </location>
</feature>
<dbReference type="RefSeq" id="WP_003926826.1">
    <property type="nucleotide sequence ID" value="NZ_BCTB01000004.1"/>
</dbReference>
<dbReference type="OrthoDB" id="5195204at2"/>
<keyword evidence="1" id="KW-0812">Transmembrane</keyword>
<dbReference type="EMBL" id="BCTB01000004">
    <property type="protein sequence ID" value="GAT13768.1"/>
    <property type="molecule type" value="Genomic_DNA"/>
</dbReference>
<protein>
    <submittedName>
        <fullName evidence="2">Membrane protein</fullName>
    </submittedName>
</protein>
<reference evidence="2 3" key="1">
    <citation type="journal article" date="2016" name="Genome Announc.">
        <title>Draft Genome Sequences of Five Rapidly Growing Mycobacterium Species, M. thermoresistibile, M. fortuitum subsp. acetamidolyticum, M. canariasense, M. brisbanense, and M. novocastrense.</title>
        <authorList>
            <person name="Katahira K."/>
            <person name="Ogura Y."/>
            <person name="Gotoh Y."/>
            <person name="Hayashi T."/>
        </authorList>
    </citation>
    <scope>NUCLEOTIDE SEQUENCE [LARGE SCALE GENOMIC DNA]</scope>
    <source>
        <strain evidence="2 3">JCM6362</strain>
    </source>
</reference>
<dbReference type="Proteomes" id="UP000069654">
    <property type="component" value="Unassembled WGS sequence"/>
</dbReference>
<organism evidence="2 3">
    <name type="scientific">Mycolicibacterium thermoresistibile</name>
    <name type="common">Mycobacterium thermoresistibile</name>
    <dbReference type="NCBI Taxonomy" id="1797"/>
    <lineage>
        <taxon>Bacteria</taxon>
        <taxon>Bacillati</taxon>
        <taxon>Actinomycetota</taxon>
        <taxon>Actinomycetes</taxon>
        <taxon>Mycobacteriales</taxon>
        <taxon>Mycobacteriaceae</taxon>
        <taxon>Mycolicibacterium</taxon>
    </lineage>
</organism>
<dbReference type="InterPro" id="IPR035197">
    <property type="entry name" value="DUF5313"/>
</dbReference>